<keyword evidence="2" id="KW-1185">Reference proteome</keyword>
<dbReference type="PANTHER" id="PTHR38479">
    <property type="entry name" value="LMO0824 PROTEIN"/>
    <property type="match status" value="1"/>
</dbReference>
<dbReference type="Pfam" id="PF06224">
    <property type="entry name" value="AlkZ-like"/>
    <property type="match status" value="1"/>
</dbReference>
<dbReference type="RefSeq" id="WP_131096521.1">
    <property type="nucleotide sequence ID" value="NZ_CP036455.1"/>
</dbReference>
<evidence type="ECO:0000313" key="1">
    <source>
        <dbReference type="EMBL" id="QBI51877.1"/>
    </source>
</evidence>
<dbReference type="EMBL" id="CP036455">
    <property type="protein sequence ID" value="QBI51877.1"/>
    <property type="molecule type" value="Genomic_DNA"/>
</dbReference>
<gene>
    <name evidence="1" type="ORF">EKD16_00265</name>
</gene>
<evidence type="ECO:0000313" key="2">
    <source>
        <dbReference type="Proteomes" id="UP000292235"/>
    </source>
</evidence>
<dbReference type="KEGG" id="strr:EKD16_00265"/>
<proteinExistence type="predicted"/>
<dbReference type="AlphaFoldDB" id="A0A4P6Q049"/>
<protein>
    <recommendedName>
        <fullName evidence="3">Winged helix DNA-binding domain-containing protein</fullName>
    </recommendedName>
</protein>
<dbReference type="PANTHER" id="PTHR38479:SF2">
    <property type="entry name" value="WINGED HELIX DNA-BINDING DOMAIN-CONTAINING PROTEIN"/>
    <property type="match status" value="1"/>
</dbReference>
<name>A0A4P6Q049_9ACTN</name>
<organism evidence="1 2">
    <name type="scientific">Streptomonospora litoralis</name>
    <dbReference type="NCBI Taxonomy" id="2498135"/>
    <lineage>
        <taxon>Bacteria</taxon>
        <taxon>Bacillati</taxon>
        <taxon>Actinomycetota</taxon>
        <taxon>Actinomycetes</taxon>
        <taxon>Streptosporangiales</taxon>
        <taxon>Nocardiopsidaceae</taxon>
        <taxon>Streptomonospora</taxon>
    </lineage>
</organism>
<sequence>MPIAVDDDRLRAARMNAQLLMGPPAAGVVGAVRGAAAVQAQDGRSARLAVRARTGGLVAEDVRRAVGEERSVVRTWAMRGTLHVLPASDAGWLVDLLGPVFVRRSRRRRVELGLDDHVCARAEDAIRDILSGGTSLTRARLVEEVNKAGVPVPASGQAPAHLVSYAALRGIVCRGPDIAADGGDEPTYVLMREWVGPWESRETDSALTKLARRYLWGYGPAAPEDFASWSGLPAAQARRGWELVSGELAEVATDRGPAWAPREFAEALPGTAPVPSVRLVGGFDGYLLGYRERGAAVPQHHAHRIAPGGGIIHPAVLVDGRAVARWRWGRDRETVVVEPFEPFSADLVSGLEAEVADVGRFLGLDAARLDLRGSAEAG</sequence>
<reference evidence="1 2" key="1">
    <citation type="submission" date="2019-02" db="EMBL/GenBank/DDBJ databases">
        <authorList>
            <person name="Khodamoradi S."/>
            <person name="Hahnke R.L."/>
            <person name="Kaempfer P."/>
            <person name="Schumann P."/>
            <person name="Rohde M."/>
            <person name="Steinert M."/>
            <person name="Luzhetskyy A."/>
            <person name="Wink J."/>
            <person name="Ruckert C."/>
        </authorList>
    </citation>
    <scope>NUCLEOTIDE SEQUENCE [LARGE SCALE GENOMIC DNA]</scope>
    <source>
        <strain evidence="1 2">M2</strain>
    </source>
</reference>
<accession>A0A4P6Q049</accession>
<dbReference type="OrthoDB" id="9148135at2"/>
<dbReference type="InterPro" id="IPR009351">
    <property type="entry name" value="AlkZ-like"/>
</dbReference>
<evidence type="ECO:0008006" key="3">
    <source>
        <dbReference type="Google" id="ProtNLM"/>
    </source>
</evidence>
<dbReference type="Proteomes" id="UP000292235">
    <property type="component" value="Chromosome"/>
</dbReference>